<dbReference type="GO" id="GO:0061574">
    <property type="term" value="C:ASAP complex"/>
    <property type="evidence" value="ECO:0007669"/>
    <property type="project" value="TreeGrafter"/>
</dbReference>
<dbReference type="GO" id="GO:0005737">
    <property type="term" value="C:cytoplasm"/>
    <property type="evidence" value="ECO:0007669"/>
    <property type="project" value="TreeGrafter"/>
</dbReference>
<evidence type="ECO:0000256" key="1">
    <source>
        <dbReference type="ARBA" id="ARBA00022884"/>
    </source>
</evidence>
<evidence type="ECO:0000259" key="4">
    <source>
        <dbReference type="PROSITE" id="PS50102"/>
    </source>
</evidence>
<dbReference type="AlphaFoldDB" id="A0A9N8Z1C5"/>
<dbReference type="PROSITE" id="PS50102">
    <property type="entry name" value="RRM"/>
    <property type="match status" value="1"/>
</dbReference>
<evidence type="ECO:0000313" key="5">
    <source>
        <dbReference type="EMBL" id="CAG8466559.1"/>
    </source>
</evidence>
<name>A0A9N8Z1C5_9GLOM</name>
<keyword evidence="6" id="KW-1185">Reference proteome</keyword>
<feature type="transmembrane region" description="Helical" evidence="3">
    <location>
        <begin position="66"/>
        <end position="84"/>
    </location>
</feature>
<keyword evidence="1 2" id="KW-0694">RNA-binding</keyword>
<protein>
    <submittedName>
        <fullName evidence="5">7190_t:CDS:1</fullName>
    </submittedName>
</protein>
<accession>A0A9N8Z1C5</accession>
<dbReference type="GO" id="GO:0000398">
    <property type="term" value="P:mRNA splicing, via spliceosome"/>
    <property type="evidence" value="ECO:0007669"/>
    <property type="project" value="TreeGrafter"/>
</dbReference>
<reference evidence="5" key="1">
    <citation type="submission" date="2021-06" db="EMBL/GenBank/DDBJ databases">
        <authorList>
            <person name="Kallberg Y."/>
            <person name="Tangrot J."/>
            <person name="Rosling A."/>
        </authorList>
    </citation>
    <scope>NUCLEOTIDE SEQUENCE</scope>
    <source>
        <strain evidence="5">CL551</strain>
    </source>
</reference>
<evidence type="ECO:0000256" key="2">
    <source>
        <dbReference type="PROSITE-ProRule" id="PRU00176"/>
    </source>
</evidence>
<dbReference type="SUPFAM" id="SSF54928">
    <property type="entry name" value="RNA-binding domain, RBD"/>
    <property type="match status" value="1"/>
</dbReference>
<gene>
    <name evidence="5" type="ORF">AMORRO_LOCUS1656</name>
</gene>
<comment type="caution">
    <text evidence="5">The sequence shown here is derived from an EMBL/GenBank/DDBJ whole genome shotgun (WGS) entry which is preliminary data.</text>
</comment>
<dbReference type="GO" id="GO:0003723">
    <property type="term" value="F:RNA binding"/>
    <property type="evidence" value="ECO:0007669"/>
    <property type="project" value="UniProtKB-UniRule"/>
</dbReference>
<dbReference type="InterPro" id="IPR012677">
    <property type="entry name" value="Nucleotide-bd_a/b_plait_sf"/>
</dbReference>
<dbReference type="InterPro" id="IPR035979">
    <property type="entry name" value="RBD_domain_sf"/>
</dbReference>
<proteinExistence type="predicted"/>
<dbReference type="InterPro" id="IPR000504">
    <property type="entry name" value="RRM_dom"/>
</dbReference>
<dbReference type="OrthoDB" id="252020at2759"/>
<dbReference type="PANTHER" id="PTHR15481">
    <property type="entry name" value="RIBONUCLEIC ACID BINDING PROTEIN S1"/>
    <property type="match status" value="1"/>
</dbReference>
<evidence type="ECO:0000313" key="6">
    <source>
        <dbReference type="Proteomes" id="UP000789342"/>
    </source>
</evidence>
<keyword evidence="3" id="KW-1133">Transmembrane helix</keyword>
<sequence length="250" mass="27510">MYKKFTDKDLTKPLQFKKGLKQFRAQEAILARGVGHVRDLGVAALILIPPGAVLVLTAGAGRVPDLTRVAVLVLLIILEIFGAFGRIKHIELALDEKWQTNRGIAYIEFDTRLEAEKAISYMDGVMDHHNPSLSLAVRPRYHHPDVEAEDIILPLRHHLVVSGRVATVLVADLRCGDIHDPDLPPVVEDHIHTATHTVQGVDLDLHTREAVAEVTLVPEAVPGAEVAVATNVADHLCALSFFFSCIIYSR</sequence>
<feature type="transmembrane region" description="Helical" evidence="3">
    <location>
        <begin position="40"/>
        <end position="60"/>
    </location>
</feature>
<organism evidence="5 6">
    <name type="scientific">Acaulospora morrowiae</name>
    <dbReference type="NCBI Taxonomy" id="94023"/>
    <lineage>
        <taxon>Eukaryota</taxon>
        <taxon>Fungi</taxon>
        <taxon>Fungi incertae sedis</taxon>
        <taxon>Mucoromycota</taxon>
        <taxon>Glomeromycotina</taxon>
        <taxon>Glomeromycetes</taxon>
        <taxon>Diversisporales</taxon>
        <taxon>Acaulosporaceae</taxon>
        <taxon>Acaulospora</taxon>
    </lineage>
</organism>
<dbReference type="Pfam" id="PF00076">
    <property type="entry name" value="RRM_1"/>
    <property type="match status" value="1"/>
</dbReference>
<dbReference type="Gene3D" id="3.30.70.330">
    <property type="match status" value="1"/>
</dbReference>
<evidence type="ECO:0000256" key="3">
    <source>
        <dbReference type="SAM" id="Phobius"/>
    </source>
</evidence>
<dbReference type="PANTHER" id="PTHR15481:SF0">
    <property type="entry name" value="LD23870P-RELATED"/>
    <property type="match status" value="1"/>
</dbReference>
<keyword evidence="3" id="KW-0812">Transmembrane</keyword>
<dbReference type="EMBL" id="CAJVPV010000629">
    <property type="protein sequence ID" value="CAG8466559.1"/>
    <property type="molecule type" value="Genomic_DNA"/>
</dbReference>
<dbReference type="Proteomes" id="UP000789342">
    <property type="component" value="Unassembled WGS sequence"/>
</dbReference>
<keyword evidence="3" id="KW-0472">Membrane</keyword>
<dbReference type="GO" id="GO:0005654">
    <property type="term" value="C:nucleoplasm"/>
    <property type="evidence" value="ECO:0007669"/>
    <property type="project" value="TreeGrafter"/>
</dbReference>
<feature type="domain" description="RRM" evidence="4">
    <location>
        <begin position="77"/>
        <end position="124"/>
    </location>
</feature>